<dbReference type="AlphaFoldDB" id="A0AAW0NYN9"/>
<sequence length="108" mass="11917">METLQEEARLEHLGQEEPALADRRARSSGQQGAWVGSGSDAHARPLSPGHQRHLLTLWRQLWSAVGAGWTHALTTCFTSLFGNLRPVSQREGNFSSEGGTQTRRPQIT</sequence>
<reference evidence="3" key="1">
    <citation type="submission" date="2024-04" db="EMBL/GenBank/DDBJ databases">
        <title>Salinicola lusitanus LLJ914,a marine bacterium isolated from the Okinawa Trough.</title>
        <authorList>
            <person name="Li J."/>
        </authorList>
    </citation>
    <scope>NUCLEOTIDE SEQUENCE [LARGE SCALE GENOMIC DNA]</scope>
</reference>
<name>A0AAW0NYN9_9GOBI</name>
<organism evidence="2 3">
    <name type="scientific">Mugilogobius chulae</name>
    <name type="common">yellowstripe goby</name>
    <dbReference type="NCBI Taxonomy" id="88201"/>
    <lineage>
        <taxon>Eukaryota</taxon>
        <taxon>Metazoa</taxon>
        <taxon>Chordata</taxon>
        <taxon>Craniata</taxon>
        <taxon>Vertebrata</taxon>
        <taxon>Euteleostomi</taxon>
        <taxon>Actinopterygii</taxon>
        <taxon>Neopterygii</taxon>
        <taxon>Teleostei</taxon>
        <taxon>Neoteleostei</taxon>
        <taxon>Acanthomorphata</taxon>
        <taxon>Gobiaria</taxon>
        <taxon>Gobiiformes</taxon>
        <taxon>Gobioidei</taxon>
        <taxon>Gobiidae</taxon>
        <taxon>Gobionellinae</taxon>
        <taxon>Mugilogobius</taxon>
    </lineage>
</organism>
<dbReference type="EMBL" id="JBBPFD010000012">
    <property type="protein sequence ID" value="KAK7904930.1"/>
    <property type="molecule type" value="Genomic_DNA"/>
</dbReference>
<proteinExistence type="predicted"/>
<protein>
    <submittedName>
        <fullName evidence="2">Uncharacterized protein</fullName>
    </submittedName>
</protein>
<accession>A0AAW0NYN9</accession>
<feature type="compositionally biased region" description="Basic and acidic residues" evidence="1">
    <location>
        <begin position="1"/>
        <end position="25"/>
    </location>
</feature>
<dbReference type="Proteomes" id="UP001460270">
    <property type="component" value="Unassembled WGS sequence"/>
</dbReference>
<evidence type="ECO:0000313" key="2">
    <source>
        <dbReference type="EMBL" id="KAK7904930.1"/>
    </source>
</evidence>
<feature type="region of interest" description="Disordered" evidence="1">
    <location>
        <begin position="88"/>
        <end position="108"/>
    </location>
</feature>
<comment type="caution">
    <text evidence="2">The sequence shown here is derived from an EMBL/GenBank/DDBJ whole genome shotgun (WGS) entry which is preliminary data.</text>
</comment>
<keyword evidence="3" id="KW-1185">Reference proteome</keyword>
<feature type="region of interest" description="Disordered" evidence="1">
    <location>
        <begin position="1"/>
        <end position="47"/>
    </location>
</feature>
<gene>
    <name evidence="2" type="ORF">WMY93_017537</name>
</gene>
<feature type="compositionally biased region" description="Polar residues" evidence="1">
    <location>
        <begin position="90"/>
        <end position="108"/>
    </location>
</feature>
<evidence type="ECO:0000313" key="3">
    <source>
        <dbReference type="Proteomes" id="UP001460270"/>
    </source>
</evidence>
<evidence type="ECO:0000256" key="1">
    <source>
        <dbReference type="SAM" id="MobiDB-lite"/>
    </source>
</evidence>